<feature type="transmembrane region" description="Helical" evidence="1">
    <location>
        <begin position="357"/>
        <end position="376"/>
    </location>
</feature>
<dbReference type="Proteomes" id="UP000231579">
    <property type="component" value="Unassembled WGS sequence"/>
</dbReference>
<reference evidence="3" key="1">
    <citation type="submission" date="2017-09" db="EMBL/GenBank/DDBJ databases">
        <title>Depth-based differentiation of microbial function through sediment-hosted aquifers and enrichment of novel symbionts in the deep terrestrial subsurface.</title>
        <authorList>
            <person name="Probst A.J."/>
            <person name="Ladd B."/>
            <person name="Jarett J.K."/>
            <person name="Geller-Mcgrath D.E."/>
            <person name="Sieber C.M.K."/>
            <person name="Emerson J.B."/>
            <person name="Anantharaman K."/>
            <person name="Thomas B.C."/>
            <person name="Malmstrom R."/>
            <person name="Stieglmeier M."/>
            <person name="Klingl A."/>
            <person name="Woyke T."/>
            <person name="Ryan C.M."/>
            <person name="Banfield J.F."/>
        </authorList>
    </citation>
    <scope>NUCLEOTIDE SEQUENCE [LARGE SCALE GENOMIC DNA]</scope>
</reference>
<keyword evidence="1" id="KW-0472">Membrane</keyword>
<feature type="transmembrane region" description="Helical" evidence="1">
    <location>
        <begin position="271"/>
        <end position="293"/>
    </location>
</feature>
<proteinExistence type="predicted"/>
<evidence type="ECO:0000313" key="3">
    <source>
        <dbReference type="Proteomes" id="UP000231579"/>
    </source>
</evidence>
<feature type="non-terminal residue" evidence="2">
    <location>
        <position position="1"/>
    </location>
</feature>
<organism evidence="2 3">
    <name type="scientific">Candidatus Shapirobacteria bacterium CG10_big_fil_rev_8_21_14_0_10_48_15</name>
    <dbReference type="NCBI Taxonomy" id="1974484"/>
    <lineage>
        <taxon>Bacteria</taxon>
        <taxon>Candidatus Shapironibacteriota</taxon>
    </lineage>
</organism>
<evidence type="ECO:0008006" key="4">
    <source>
        <dbReference type="Google" id="ProtNLM"/>
    </source>
</evidence>
<feature type="transmembrane region" description="Helical" evidence="1">
    <location>
        <begin position="206"/>
        <end position="230"/>
    </location>
</feature>
<dbReference type="AlphaFoldDB" id="A0A2M8L6M9"/>
<feature type="transmembrane region" description="Helical" evidence="1">
    <location>
        <begin position="430"/>
        <end position="449"/>
    </location>
</feature>
<sequence>VGGLGLVFLPLTFHFFGNFWDKGYSLSKIIALLVISYFVWLLGSLKILPFTSQTIWLIVTLATGFNFWLFRRQTKTVKKLVHTHQRIFIFEEALFLVALLFWAWIRGFQPNIQGLEKFMDYGFVNSILRARWFPPADMWLAGKSINYYYFGHLATAVLTKLSGLDSAITYNLMMALLFAFTMTASFTFGSNLFAVLKKNDKKTKKIAFAGLATALLVSLGGNLHPLYWWLTNHNFSAYWYPDATRFIVEKFGAADNTIHEFPLYSFVVADLHGHLLNLPFVLLFLSLVLSFFFTRSPRATRLTRLTWSTRYLGISLLLAVFFMTNTWDFPIYFLIFGLATLYLNFTRYRRPTQALGSSALTGLICLGLALLFSLPYHLHFENITQGVALTDFHSPVWMLPVLWGWPLMLTLTFIGFSFWKKNQWQNTDNVVLIMVGVSWLLILIPEFIYVKDIYIHSHQRANTMFKLTYQAFVMFGLTAPYIILRVISNLKNKLIKALLITACLSLIAFIAIYPRFAIRSYYGLKNYQGLYGLTYLQTSYPDDYQAILWFRENISGQPVIVEAVGESYTDFARVSANTGLPTILGWRVHEWLWRGSFDEAGKRTDIVQQIYEAADPQQTKQLLRQYQAKYIFIGALERQQYVNLNEEKFRQLGEVVFASGETKIYQLVN</sequence>
<dbReference type="Pfam" id="PF10060">
    <property type="entry name" value="DUF2298"/>
    <property type="match status" value="2"/>
</dbReference>
<keyword evidence="1" id="KW-1133">Transmembrane helix</keyword>
<feature type="transmembrane region" description="Helical" evidence="1">
    <location>
        <begin position="469"/>
        <end position="487"/>
    </location>
</feature>
<feature type="transmembrane region" description="Helical" evidence="1">
    <location>
        <begin position="54"/>
        <end position="71"/>
    </location>
</feature>
<accession>A0A2M8L6M9</accession>
<keyword evidence="1" id="KW-0812">Transmembrane</keyword>
<name>A0A2M8L6M9_9BACT</name>
<dbReference type="PANTHER" id="PTHR10790">
    <property type="entry name" value="TPR-DOMAIN CONTAINING PROTEIN"/>
    <property type="match status" value="1"/>
</dbReference>
<dbReference type="EMBL" id="PFEM01000036">
    <property type="protein sequence ID" value="PJE69895.1"/>
    <property type="molecule type" value="Genomic_DNA"/>
</dbReference>
<dbReference type="PANTHER" id="PTHR10790:SF51">
    <property type="entry name" value="TETRATRICOPEPTIDE REPEAT PROTEIN"/>
    <property type="match status" value="1"/>
</dbReference>
<evidence type="ECO:0000313" key="2">
    <source>
        <dbReference type="EMBL" id="PJE69895.1"/>
    </source>
</evidence>
<feature type="transmembrane region" description="Helical" evidence="1">
    <location>
        <begin position="329"/>
        <end position="345"/>
    </location>
</feature>
<comment type="caution">
    <text evidence="2">The sequence shown here is derived from an EMBL/GenBank/DDBJ whole genome shotgun (WGS) entry which is preliminary data.</text>
</comment>
<feature type="transmembrane region" description="Helical" evidence="1">
    <location>
        <begin position="87"/>
        <end position="105"/>
    </location>
</feature>
<feature type="transmembrane region" description="Helical" evidence="1">
    <location>
        <begin position="494"/>
        <end position="513"/>
    </location>
</feature>
<feature type="transmembrane region" description="Helical" evidence="1">
    <location>
        <begin position="396"/>
        <end position="418"/>
    </location>
</feature>
<gene>
    <name evidence="2" type="ORF">COU97_02525</name>
</gene>
<feature type="transmembrane region" description="Helical" evidence="1">
    <location>
        <begin position="305"/>
        <end position="323"/>
    </location>
</feature>
<evidence type="ECO:0000256" key="1">
    <source>
        <dbReference type="SAM" id="Phobius"/>
    </source>
</evidence>
<dbReference type="NCBIfam" id="TIGR03662">
    <property type="entry name" value="Chlor_Arch_YYY"/>
    <property type="match status" value="1"/>
</dbReference>
<dbReference type="InterPro" id="IPR018746">
    <property type="entry name" value="DUF2298"/>
</dbReference>
<protein>
    <recommendedName>
        <fullName evidence="4">YYY membrane protein</fullName>
    </recommendedName>
</protein>
<feature type="transmembrane region" description="Helical" evidence="1">
    <location>
        <begin position="29"/>
        <end position="48"/>
    </location>
</feature>
<feature type="transmembrane region" description="Helical" evidence="1">
    <location>
        <begin position="168"/>
        <end position="194"/>
    </location>
</feature>